<dbReference type="Pfam" id="PF04564">
    <property type="entry name" value="U-box"/>
    <property type="match status" value="1"/>
</dbReference>
<evidence type="ECO:0000313" key="3">
    <source>
        <dbReference type="Proteomes" id="UP001431209"/>
    </source>
</evidence>
<evidence type="ECO:0000259" key="1">
    <source>
        <dbReference type="PROSITE" id="PS51698"/>
    </source>
</evidence>
<name>A0AAW2Z656_9EUKA</name>
<dbReference type="Proteomes" id="UP001431209">
    <property type="component" value="Unassembled WGS sequence"/>
</dbReference>
<dbReference type="InterPro" id="IPR013083">
    <property type="entry name" value="Znf_RING/FYVE/PHD"/>
</dbReference>
<dbReference type="GO" id="GO:0016567">
    <property type="term" value="P:protein ubiquitination"/>
    <property type="evidence" value="ECO:0007669"/>
    <property type="project" value="InterPro"/>
</dbReference>
<dbReference type="GO" id="GO:0030544">
    <property type="term" value="F:Hsp70 protein binding"/>
    <property type="evidence" value="ECO:0007669"/>
    <property type="project" value="TreeGrafter"/>
</dbReference>
<feature type="domain" description="U-box" evidence="1">
    <location>
        <begin position="759"/>
        <end position="829"/>
    </location>
</feature>
<dbReference type="InterPro" id="IPR003613">
    <property type="entry name" value="Ubox_domain"/>
</dbReference>
<comment type="caution">
    <text evidence="2">The sequence shown here is derived from an EMBL/GenBank/DDBJ whole genome shotgun (WGS) entry which is preliminary data.</text>
</comment>
<dbReference type="Gene3D" id="3.30.40.10">
    <property type="entry name" value="Zinc/RING finger domain, C3HC4 (zinc finger)"/>
    <property type="match status" value="1"/>
</dbReference>
<dbReference type="EMBL" id="JAOPGA020001083">
    <property type="protein sequence ID" value="KAL0484915.1"/>
    <property type="molecule type" value="Genomic_DNA"/>
</dbReference>
<dbReference type="InterPro" id="IPR052972">
    <property type="entry name" value="Sacsin_chaperone_reg"/>
</dbReference>
<evidence type="ECO:0000313" key="2">
    <source>
        <dbReference type="EMBL" id="KAL0484915.1"/>
    </source>
</evidence>
<gene>
    <name evidence="2" type="ORF">AKO1_011785</name>
</gene>
<reference evidence="2 3" key="1">
    <citation type="submission" date="2024-03" db="EMBL/GenBank/DDBJ databases">
        <title>The Acrasis kona genome and developmental transcriptomes reveal deep origins of eukaryotic multicellular pathways.</title>
        <authorList>
            <person name="Sheikh S."/>
            <person name="Fu C.-J."/>
            <person name="Brown M.W."/>
            <person name="Baldauf S.L."/>
        </authorList>
    </citation>
    <scope>NUCLEOTIDE SEQUENCE [LARGE SCALE GENOMIC DNA]</scope>
    <source>
        <strain evidence="2 3">ATCC MYA-3509</strain>
    </source>
</reference>
<dbReference type="SMART" id="SM00504">
    <property type="entry name" value="Ubox"/>
    <property type="match status" value="1"/>
</dbReference>
<keyword evidence="3" id="KW-1185">Reference proteome</keyword>
<dbReference type="PROSITE" id="PS51698">
    <property type="entry name" value="U_BOX"/>
    <property type="match status" value="1"/>
</dbReference>
<dbReference type="PANTHER" id="PTHR15600">
    <property type="entry name" value="SACSIN"/>
    <property type="match status" value="1"/>
</dbReference>
<protein>
    <recommendedName>
        <fullName evidence="1">U-box domain-containing protein</fullName>
    </recommendedName>
</protein>
<accession>A0AAW2Z656</accession>
<organism evidence="2 3">
    <name type="scientific">Acrasis kona</name>
    <dbReference type="NCBI Taxonomy" id="1008807"/>
    <lineage>
        <taxon>Eukaryota</taxon>
        <taxon>Discoba</taxon>
        <taxon>Heterolobosea</taxon>
        <taxon>Tetramitia</taxon>
        <taxon>Eutetramitia</taxon>
        <taxon>Acrasidae</taxon>
        <taxon>Acrasis</taxon>
    </lineage>
</organism>
<dbReference type="GO" id="GO:0004842">
    <property type="term" value="F:ubiquitin-protein transferase activity"/>
    <property type="evidence" value="ECO:0007669"/>
    <property type="project" value="InterPro"/>
</dbReference>
<proteinExistence type="predicted"/>
<dbReference type="AlphaFoldDB" id="A0AAW2Z656"/>
<dbReference type="SUPFAM" id="SSF57850">
    <property type="entry name" value="RING/U-box"/>
    <property type="match status" value="1"/>
</dbReference>
<dbReference type="CDD" id="cd16655">
    <property type="entry name" value="RING-Ubox_WDSUB1-like"/>
    <property type="match status" value="1"/>
</dbReference>
<dbReference type="PANTHER" id="PTHR15600:SF42">
    <property type="entry name" value="SACSIN"/>
    <property type="match status" value="1"/>
</dbReference>
<sequence>MKNESCDTIVSCYYDLRASNDRTLDILNFPLFPLINGERTTLKELNADIYLNNPLGDALLESTKCPPIKILKNSHPYSYIYHDVKQLKKFDYLHFAEHHVFKKWFEKQDEETCHKHLEVLRQHTLNFVIKRNNQLFEKIKCLKFVVGEDNSKYSISELYDPTIALFQSFGKNLQLVFPSTQFAEPKWISLLKPLGMITTINKSFVVRCLMLLMQEKDEKLAIEKFSELKPYIELFSEDVDVINNAVVPIVKLDQTKYPNCMKVDTLFKNIKNVVDYSSVDLVFTTKHVFNHSYLGYIKKLHPNYKIESIDVYNHLKTICQLPITENTSRVVKNIYNHLHKYTVDMPKDLQEYPVVLLNNEFIRPNRVFSSIEKDYKPFIYKLHPEYLKSLKFFQCVGVEDQPSREICRSLLNELFYMNKDQTRCNPTQVDLSLYLIRTLVTKYNDDLFDSYLLDHRIALQQINHITVNNAPYLLKKIHDDTFNFLHPELIDLASKLNLKYLSQQVTSEYSSGDKIEQATKYDVQSIQSKIRSPEFRSSVLRLFMNQMSHCEQIPINKYNNLQEQLKKLESIEVSEVDQIQCIYRHDGKDISRRDVEPVSSCVYEQSMLLLPQRYSNLIDIYLIIARELNKSFMLQDQSLLLILLKTDIENMVSVLDEYGVPNTEDNTLSLIRKLGHQVDAEDDHKFVVPVSADNVTVDELVAYIKDNIKYYGRVLCIKNYCSIDTGSGAVEMKLSDLLKYQEAVTNVTLNAPSRSPIDALKDSLRCSISRSVFVDPVVACDGVTYEREYILSWFSRHMTSPVTNLRLENTRVIPNLLIKTIVSDFSFEN</sequence>